<evidence type="ECO:0000313" key="4">
    <source>
        <dbReference type="EMBL" id="TWT39082.1"/>
    </source>
</evidence>
<comment type="similarity">
    <text evidence="1">Belongs to the myo-inositol 1-phosphate synthase family.</text>
</comment>
<dbReference type="RefSeq" id="WP_146429280.1">
    <property type="nucleotide sequence ID" value="NZ_SJPF01000001.1"/>
</dbReference>
<dbReference type="GO" id="GO:0006021">
    <property type="term" value="P:inositol biosynthetic process"/>
    <property type="evidence" value="ECO:0007669"/>
    <property type="project" value="InterPro"/>
</dbReference>
<dbReference type="GO" id="GO:0007186">
    <property type="term" value="P:G protein-coupled receptor signaling pathway"/>
    <property type="evidence" value="ECO:0007669"/>
    <property type="project" value="InterPro"/>
</dbReference>
<dbReference type="Proteomes" id="UP000318878">
    <property type="component" value="Unassembled WGS sequence"/>
</dbReference>
<dbReference type="SUPFAM" id="SSF51735">
    <property type="entry name" value="NAD(P)-binding Rossmann-fold domains"/>
    <property type="match status" value="1"/>
</dbReference>
<keyword evidence="2" id="KW-0472">Membrane</keyword>
<dbReference type="GO" id="GO:0004512">
    <property type="term" value="F:inositol-3-phosphate synthase activity"/>
    <property type="evidence" value="ECO:0007669"/>
    <property type="project" value="InterPro"/>
</dbReference>
<name>A0A5C5VMZ1_9BACT</name>
<dbReference type="OrthoDB" id="729130at2"/>
<evidence type="ECO:0000256" key="1">
    <source>
        <dbReference type="ARBA" id="ARBA00010813"/>
    </source>
</evidence>
<dbReference type="GO" id="GO:0008654">
    <property type="term" value="P:phospholipid biosynthetic process"/>
    <property type="evidence" value="ECO:0007669"/>
    <property type="project" value="InterPro"/>
</dbReference>
<evidence type="ECO:0000259" key="3">
    <source>
        <dbReference type="PROSITE" id="PS50058"/>
    </source>
</evidence>
<dbReference type="InterPro" id="IPR015898">
    <property type="entry name" value="G-protein_gamma-like_dom"/>
</dbReference>
<keyword evidence="5" id="KW-1185">Reference proteome</keyword>
<keyword evidence="2" id="KW-0812">Transmembrane</keyword>
<evidence type="ECO:0000256" key="2">
    <source>
        <dbReference type="SAM" id="Phobius"/>
    </source>
</evidence>
<dbReference type="InterPro" id="IPR036291">
    <property type="entry name" value="NAD(P)-bd_dom_sf"/>
</dbReference>
<protein>
    <submittedName>
        <fullName evidence="4">Myo-inositol-1-phosphate synthase</fullName>
    </submittedName>
</protein>
<proteinExistence type="inferred from homology"/>
<gene>
    <name evidence="4" type="ORF">Enr8_07770</name>
</gene>
<dbReference type="AlphaFoldDB" id="A0A5C5VMZ1"/>
<dbReference type="Pfam" id="PF07994">
    <property type="entry name" value="NAD_binding_5"/>
    <property type="match status" value="1"/>
</dbReference>
<dbReference type="Gene3D" id="3.30.360.10">
    <property type="entry name" value="Dihydrodipicolinate Reductase, domain 2"/>
    <property type="match status" value="1"/>
</dbReference>
<dbReference type="InterPro" id="IPR002587">
    <property type="entry name" value="Myo-inos-1-P_Synthase"/>
</dbReference>
<organism evidence="4 5">
    <name type="scientific">Blastopirellula retiformator</name>
    <dbReference type="NCBI Taxonomy" id="2527970"/>
    <lineage>
        <taxon>Bacteria</taxon>
        <taxon>Pseudomonadati</taxon>
        <taxon>Planctomycetota</taxon>
        <taxon>Planctomycetia</taxon>
        <taxon>Pirellulales</taxon>
        <taxon>Pirellulaceae</taxon>
        <taxon>Blastopirellula</taxon>
    </lineage>
</organism>
<dbReference type="SUPFAM" id="SSF55347">
    <property type="entry name" value="Glyceraldehyde-3-phosphate dehydrogenase-like, C-terminal domain"/>
    <property type="match status" value="1"/>
</dbReference>
<feature type="transmembrane region" description="Helical" evidence="2">
    <location>
        <begin position="6"/>
        <end position="28"/>
    </location>
</feature>
<sequence>MAASRVGIWLIGARGGVAATTIVGLAALRRGLVDTVGLVSELPQFAELGLATWENIVVGGHEIRNVTLYEAAQQLVDVSRALDPRLVAAVKEDLDTIDANIKDGTLLNVGAKIAGLAKDELRAKTETPRQAIDRIQADISAFAKQHELSDVVVINVSSTEPPFDESQLPSSWKELAPLLESSECHLPASSLYGAASLELGYPYVNFTPSVGASLPALCDLAEQKKTCHMGHDGKTGETLLKSTLAPMFAHRNLQVMSWVGHNIFGNMDAIVLDDPENKKTKATSKDRLLGEIFGYHPQTLVTIERIDSMGDWKTAWDHIHFKGFLGTPMVMQFIWQGADSLLAAPLVIDLARFAELAHRRGDTGLVTSLACFFKSPHGTGENDFAKQFDMLEAWTKS</sequence>
<accession>A0A5C5VMZ1</accession>
<reference evidence="4 5" key="1">
    <citation type="submission" date="2019-02" db="EMBL/GenBank/DDBJ databases">
        <title>Deep-cultivation of Planctomycetes and their phenomic and genomic characterization uncovers novel biology.</title>
        <authorList>
            <person name="Wiegand S."/>
            <person name="Jogler M."/>
            <person name="Boedeker C."/>
            <person name="Pinto D."/>
            <person name="Vollmers J."/>
            <person name="Rivas-Marin E."/>
            <person name="Kohn T."/>
            <person name="Peeters S.H."/>
            <person name="Heuer A."/>
            <person name="Rast P."/>
            <person name="Oberbeckmann S."/>
            <person name="Bunk B."/>
            <person name="Jeske O."/>
            <person name="Meyerdierks A."/>
            <person name="Storesund J.E."/>
            <person name="Kallscheuer N."/>
            <person name="Luecker S."/>
            <person name="Lage O.M."/>
            <person name="Pohl T."/>
            <person name="Merkel B.J."/>
            <person name="Hornburger P."/>
            <person name="Mueller R.-W."/>
            <person name="Bruemmer F."/>
            <person name="Labrenz M."/>
            <person name="Spormann A.M."/>
            <person name="Op Den Camp H."/>
            <person name="Overmann J."/>
            <person name="Amann R."/>
            <person name="Jetten M.S.M."/>
            <person name="Mascher T."/>
            <person name="Medema M.H."/>
            <person name="Devos D.P."/>
            <person name="Kaster A.-K."/>
            <person name="Ovreas L."/>
            <person name="Rohde M."/>
            <person name="Galperin M.Y."/>
            <person name="Jogler C."/>
        </authorList>
    </citation>
    <scope>NUCLEOTIDE SEQUENCE [LARGE SCALE GENOMIC DNA]</scope>
    <source>
        <strain evidence="4 5">Enr8</strain>
    </source>
</reference>
<comment type="caution">
    <text evidence="4">The sequence shown here is derived from an EMBL/GenBank/DDBJ whole genome shotgun (WGS) entry which is preliminary data.</text>
</comment>
<keyword evidence="2" id="KW-1133">Transmembrane helix</keyword>
<dbReference type="PROSITE" id="PS50058">
    <property type="entry name" value="G_PROTEIN_GAMMA"/>
    <property type="match status" value="1"/>
</dbReference>
<dbReference type="PANTHER" id="PTHR11510">
    <property type="entry name" value="MYO-INOSITOL-1 PHOSPHATE SYNTHASE"/>
    <property type="match status" value="1"/>
</dbReference>
<dbReference type="PIRSF" id="PIRSF015578">
    <property type="entry name" value="Myoinos-ppht_syn"/>
    <property type="match status" value="1"/>
</dbReference>
<dbReference type="Gene3D" id="3.40.50.720">
    <property type="entry name" value="NAD(P)-binding Rossmann-like Domain"/>
    <property type="match status" value="1"/>
</dbReference>
<feature type="domain" description="G protein gamma" evidence="3">
    <location>
        <begin position="114"/>
        <end position="167"/>
    </location>
</feature>
<dbReference type="InterPro" id="IPR013021">
    <property type="entry name" value="Myo-inos-1-P_Synthase_GAPDH"/>
</dbReference>
<dbReference type="Pfam" id="PF01658">
    <property type="entry name" value="Inos-1-P_synth"/>
    <property type="match status" value="1"/>
</dbReference>
<evidence type="ECO:0000313" key="5">
    <source>
        <dbReference type="Proteomes" id="UP000318878"/>
    </source>
</evidence>
<dbReference type="EMBL" id="SJPF01000001">
    <property type="protein sequence ID" value="TWT39082.1"/>
    <property type="molecule type" value="Genomic_DNA"/>
</dbReference>